<evidence type="ECO:0000313" key="3">
    <source>
        <dbReference type="WBParaSite" id="SPAL_0000017600.1"/>
    </source>
</evidence>
<evidence type="ECO:0000256" key="1">
    <source>
        <dbReference type="SAM" id="MobiDB-lite"/>
    </source>
</evidence>
<dbReference type="AlphaFoldDB" id="A0A0N5B273"/>
<proteinExistence type="predicted"/>
<protein>
    <submittedName>
        <fullName evidence="3">Uncharacterized protein</fullName>
    </submittedName>
</protein>
<accession>A0A0N5B273</accession>
<reference evidence="3" key="1">
    <citation type="submission" date="2017-02" db="UniProtKB">
        <authorList>
            <consortium name="WormBaseParasite"/>
        </authorList>
    </citation>
    <scope>IDENTIFICATION</scope>
</reference>
<feature type="region of interest" description="Disordered" evidence="1">
    <location>
        <begin position="73"/>
        <end position="113"/>
    </location>
</feature>
<sequence>MGSGYNNGGYSSGGYAGGGYGSMDYPMGAGGMHGGGMYGGGMGGVLGSVAGMAAPMLMSGMMNGGGGAMPPMMPPMGGNTGGLDDNDITPPRGSNHNDHPSDKIDNKISNDGDVVKNRQNDIIKQGNGLGEQIQGQRPANNGNRRGWGLLRGRTNDIINQGAGSNGLGGQGTQANGNHLGLNGNRGKMIFQKFF</sequence>
<keyword evidence="2" id="KW-1185">Reference proteome</keyword>
<dbReference type="Proteomes" id="UP000046392">
    <property type="component" value="Unplaced"/>
</dbReference>
<name>A0A0N5B273_STREA</name>
<feature type="compositionally biased region" description="Basic and acidic residues" evidence="1">
    <location>
        <begin position="95"/>
        <end position="113"/>
    </location>
</feature>
<evidence type="ECO:0000313" key="2">
    <source>
        <dbReference type="Proteomes" id="UP000046392"/>
    </source>
</evidence>
<dbReference type="WBParaSite" id="SPAL_0000017600.1">
    <property type="protein sequence ID" value="SPAL_0000017600.1"/>
    <property type="gene ID" value="SPAL_0000017600"/>
</dbReference>
<organism evidence="2 3">
    <name type="scientific">Strongyloides papillosus</name>
    <name type="common">Intestinal threadworm</name>
    <dbReference type="NCBI Taxonomy" id="174720"/>
    <lineage>
        <taxon>Eukaryota</taxon>
        <taxon>Metazoa</taxon>
        <taxon>Ecdysozoa</taxon>
        <taxon>Nematoda</taxon>
        <taxon>Chromadorea</taxon>
        <taxon>Rhabditida</taxon>
        <taxon>Tylenchina</taxon>
        <taxon>Panagrolaimomorpha</taxon>
        <taxon>Strongyloidoidea</taxon>
        <taxon>Strongyloididae</taxon>
        <taxon>Strongyloides</taxon>
    </lineage>
</organism>